<reference evidence="1 2" key="1">
    <citation type="submission" date="2022-07" db="EMBL/GenBank/DDBJ databases">
        <title>Genome-wide signatures of adaptation to extreme environments.</title>
        <authorList>
            <person name="Cho C.H."/>
            <person name="Yoon H.S."/>
        </authorList>
    </citation>
    <scope>NUCLEOTIDE SEQUENCE [LARGE SCALE GENOMIC DNA]</scope>
    <source>
        <strain evidence="1 2">108.79 E11</strain>
    </source>
</reference>
<dbReference type="SUPFAM" id="SSF55909">
    <property type="entry name" value="Pentein"/>
    <property type="match status" value="2"/>
</dbReference>
<accession>A0AAV9IA57</accession>
<evidence type="ECO:0000313" key="2">
    <source>
        <dbReference type="Proteomes" id="UP001300502"/>
    </source>
</evidence>
<dbReference type="AlphaFoldDB" id="A0AAV9IA57"/>
<dbReference type="Pfam" id="PF19420">
    <property type="entry name" value="DDAH_eukar"/>
    <property type="match status" value="1"/>
</dbReference>
<organism evidence="1 2">
    <name type="scientific">Galdieria yellowstonensis</name>
    <dbReference type="NCBI Taxonomy" id="3028027"/>
    <lineage>
        <taxon>Eukaryota</taxon>
        <taxon>Rhodophyta</taxon>
        <taxon>Bangiophyceae</taxon>
        <taxon>Galdieriales</taxon>
        <taxon>Galdieriaceae</taxon>
        <taxon>Galdieria</taxon>
    </lineage>
</organism>
<protein>
    <recommendedName>
        <fullName evidence="3">Amidinotransferase</fullName>
    </recommendedName>
</protein>
<gene>
    <name evidence="1" type="ORF">GAYE_SCF02G2075</name>
</gene>
<dbReference type="Pfam" id="PF02274">
    <property type="entry name" value="ADI"/>
    <property type="match status" value="1"/>
</dbReference>
<evidence type="ECO:0008006" key="3">
    <source>
        <dbReference type="Google" id="ProtNLM"/>
    </source>
</evidence>
<dbReference type="InterPro" id="IPR014541">
    <property type="entry name" value="Amdntrnsf_FN0238"/>
</dbReference>
<keyword evidence="2" id="KW-1185">Reference proteome</keyword>
<dbReference type="EMBL" id="JANCYU010000022">
    <property type="protein sequence ID" value="KAK4524176.1"/>
    <property type="molecule type" value="Genomic_DNA"/>
</dbReference>
<name>A0AAV9IA57_9RHOD</name>
<dbReference type="PANTHER" id="PTHR43224:SF1">
    <property type="entry name" value="AMIDINOTRANSFERASE"/>
    <property type="match status" value="1"/>
</dbReference>
<dbReference type="Proteomes" id="UP001300502">
    <property type="component" value="Unassembled WGS sequence"/>
</dbReference>
<evidence type="ECO:0000313" key="1">
    <source>
        <dbReference type="EMBL" id="KAK4524176.1"/>
    </source>
</evidence>
<sequence>MFSQRVLLSSWLFRRITFTSRKSFIASASGFLCRNAWPASELVQLKKNFSETADESRRPSVFDPSKQSAFLNVTGGNLSEEKRRKRTAEIADSIAKLNLTSKEKISTEDIVWVNDRLCLVGIGLRTNYDGFTKALYSGIFNSRRVAAVRDIFDRSNSHATLNTCINLVSDDIVVILDSIQDPLKRRLVNLYFETEKLHFSLERHDMDFTEFLHESGLRVIPVSTESEVISFRRENVPVQQSTNHVLMVAPTAFAPNVYTAEDNFFMDSTSTQDVTGLQQKALCEYASLYNLVTAKDGAGLRVHLFTHEPYHDTPDAVYPNNWFSTHTDLEVGECTLVLYPMKAPNRRKERRPEFLHRLFMFRRYTNVFDLTRHEEAAEPKFLEGTGSLVLDRVNRIAYCCLSERTDLALARTWARVMGYTLEPFKAWDASGRPIYHTNVMMSIGTHVAVICSSSIHDKEERRRVCSRLMETHEVVDITSSQVNSFCGNVLEVENFYGRPVMLMSSTAYHAFDEKQLEQLRKHEYDLLHTDISTIERVGGGGVRCSIGELF</sequence>
<dbReference type="PANTHER" id="PTHR43224">
    <property type="entry name" value="AMIDINOTRANSFERASE"/>
    <property type="match status" value="1"/>
</dbReference>
<dbReference type="Gene3D" id="3.75.10.10">
    <property type="entry name" value="L-arginine/glycine Amidinotransferase, Chain A"/>
    <property type="match status" value="2"/>
</dbReference>
<proteinExistence type="predicted"/>
<comment type="caution">
    <text evidence="1">The sequence shown here is derived from an EMBL/GenBank/DDBJ whole genome shotgun (WGS) entry which is preliminary data.</text>
</comment>